<proteinExistence type="inferred from homology"/>
<protein>
    <submittedName>
        <fullName evidence="7">Uncharacterized protein</fullName>
    </submittedName>
</protein>
<evidence type="ECO:0000256" key="2">
    <source>
        <dbReference type="ARBA" id="ARBA00009877"/>
    </source>
</evidence>
<accession>A0AAD4FBR0</accession>
<sequence>MTGLPWYLTIPLFALSLNLVVRLPALIYARKVAVKRQILAPLNRAWAHRDLLEAQRAGKSAGAPQGSLAQKNLAKANIWGERLRRKRWGVQMWKLWAPSLGMFPFWLLGIEAVRRSCGGPRGFLGSFIFGASKVEEAMKGTTGEGRAAATAADVSVDGQGLGGEGAWDAFTAAAGQGEGQAVLTSHGAVDSMVMATGQTDIQAALAYSGADMSMATGGCLWFPDLLVADPYHILPFALSAVYFLGVMPSSQKAWRQVLGLESPPETRLRNGKWRMRLQRSLLTLSLAVGPLTMDLPAAIHLYWLSSAVVGTIESRIIWRLMPLPKVARPAKRDTPVMMFPTREKAEKLNGQR</sequence>
<evidence type="ECO:0000256" key="1">
    <source>
        <dbReference type="ARBA" id="ARBA00004141"/>
    </source>
</evidence>
<evidence type="ECO:0000256" key="3">
    <source>
        <dbReference type="ARBA" id="ARBA00022692"/>
    </source>
</evidence>
<dbReference type="GO" id="GO:0033617">
    <property type="term" value="P:mitochondrial respiratory chain complex IV assembly"/>
    <property type="evidence" value="ECO:0007669"/>
    <property type="project" value="TreeGrafter"/>
</dbReference>
<keyword evidence="8" id="KW-1185">Reference proteome</keyword>
<dbReference type="GO" id="GO:0032979">
    <property type="term" value="P:protein insertion into mitochondrial inner membrane from matrix"/>
    <property type="evidence" value="ECO:0007669"/>
    <property type="project" value="TreeGrafter"/>
</dbReference>
<gene>
    <name evidence="7" type="ORF">NEMBOFW57_004454</name>
</gene>
<evidence type="ECO:0000313" key="8">
    <source>
        <dbReference type="Proteomes" id="UP001197093"/>
    </source>
</evidence>
<keyword evidence="4 6" id="KW-1133">Transmembrane helix</keyword>
<comment type="similarity">
    <text evidence="2">Belongs to the OXA1/ALB3/YidC family.</text>
</comment>
<dbReference type="PANTHER" id="PTHR12428">
    <property type="entry name" value="OXA1"/>
    <property type="match status" value="1"/>
</dbReference>
<evidence type="ECO:0000256" key="6">
    <source>
        <dbReference type="SAM" id="Phobius"/>
    </source>
</evidence>
<dbReference type="AlphaFoldDB" id="A0AAD4FBR0"/>
<reference evidence="7" key="1">
    <citation type="submission" date="2023-02" db="EMBL/GenBank/DDBJ databases">
        <authorList>
            <person name="Palmer J.M."/>
        </authorList>
    </citation>
    <scope>NUCLEOTIDE SEQUENCE</scope>
    <source>
        <strain evidence="7">FW57</strain>
    </source>
</reference>
<dbReference type="InterPro" id="IPR001708">
    <property type="entry name" value="YidC/ALB3/OXA1/COX18"/>
</dbReference>
<organism evidence="7 8">
    <name type="scientific">Staphylotrichum longicolle</name>
    <dbReference type="NCBI Taxonomy" id="669026"/>
    <lineage>
        <taxon>Eukaryota</taxon>
        <taxon>Fungi</taxon>
        <taxon>Dikarya</taxon>
        <taxon>Ascomycota</taxon>
        <taxon>Pezizomycotina</taxon>
        <taxon>Sordariomycetes</taxon>
        <taxon>Sordariomycetidae</taxon>
        <taxon>Sordariales</taxon>
        <taxon>Chaetomiaceae</taxon>
        <taxon>Staphylotrichum</taxon>
    </lineage>
</organism>
<evidence type="ECO:0000256" key="4">
    <source>
        <dbReference type="ARBA" id="ARBA00022989"/>
    </source>
</evidence>
<evidence type="ECO:0000313" key="7">
    <source>
        <dbReference type="EMBL" id="KAG7294383.1"/>
    </source>
</evidence>
<keyword evidence="3 6" id="KW-0812">Transmembrane</keyword>
<dbReference type="GO" id="GO:0032977">
    <property type="term" value="F:membrane insertase activity"/>
    <property type="evidence" value="ECO:0007669"/>
    <property type="project" value="InterPro"/>
</dbReference>
<name>A0AAD4FBR0_9PEZI</name>
<feature type="transmembrane region" description="Helical" evidence="6">
    <location>
        <begin position="92"/>
        <end position="110"/>
    </location>
</feature>
<dbReference type="PANTHER" id="PTHR12428:SF65">
    <property type="entry name" value="CYTOCHROME C OXIDASE ASSEMBLY PROTEIN COX18, MITOCHONDRIAL"/>
    <property type="match status" value="1"/>
</dbReference>
<comment type="subcellular location">
    <subcellularLocation>
        <location evidence="1">Membrane</location>
        <topology evidence="1">Multi-pass membrane protein</topology>
    </subcellularLocation>
</comment>
<comment type="caution">
    <text evidence="7">The sequence shown here is derived from an EMBL/GenBank/DDBJ whole genome shotgun (WGS) entry which is preliminary data.</text>
</comment>
<evidence type="ECO:0000256" key="5">
    <source>
        <dbReference type="ARBA" id="ARBA00023136"/>
    </source>
</evidence>
<dbReference type="GO" id="GO:0005743">
    <property type="term" value="C:mitochondrial inner membrane"/>
    <property type="evidence" value="ECO:0007669"/>
    <property type="project" value="TreeGrafter"/>
</dbReference>
<feature type="transmembrane region" description="Helical" evidence="6">
    <location>
        <begin position="6"/>
        <end position="29"/>
    </location>
</feature>
<dbReference type="EMBL" id="JAHCVI010000001">
    <property type="protein sequence ID" value="KAG7294383.1"/>
    <property type="molecule type" value="Genomic_DNA"/>
</dbReference>
<keyword evidence="5 6" id="KW-0472">Membrane</keyword>
<dbReference type="Proteomes" id="UP001197093">
    <property type="component" value="Unassembled WGS sequence"/>
</dbReference>